<feature type="coiled-coil region" evidence="1">
    <location>
        <begin position="589"/>
        <end position="736"/>
    </location>
</feature>
<gene>
    <name evidence="3" type="ORF">EVEC_LOCUS4779</name>
</gene>
<evidence type="ECO:0000256" key="1">
    <source>
        <dbReference type="SAM" id="Coils"/>
    </source>
</evidence>
<organism evidence="5">
    <name type="scientific">Enterobius vermicularis</name>
    <name type="common">Human pinworm</name>
    <dbReference type="NCBI Taxonomy" id="51028"/>
    <lineage>
        <taxon>Eukaryota</taxon>
        <taxon>Metazoa</taxon>
        <taxon>Ecdysozoa</taxon>
        <taxon>Nematoda</taxon>
        <taxon>Chromadorea</taxon>
        <taxon>Rhabditida</taxon>
        <taxon>Spirurina</taxon>
        <taxon>Oxyuridomorpha</taxon>
        <taxon>Oxyuroidea</taxon>
        <taxon>Oxyuridae</taxon>
        <taxon>Enterobius</taxon>
    </lineage>
</organism>
<feature type="region of interest" description="Disordered" evidence="2">
    <location>
        <begin position="1298"/>
        <end position="1318"/>
    </location>
</feature>
<feature type="region of interest" description="Disordered" evidence="2">
    <location>
        <begin position="1503"/>
        <end position="1575"/>
    </location>
</feature>
<reference evidence="5" key="1">
    <citation type="submission" date="2017-02" db="UniProtKB">
        <authorList>
            <consortium name="WormBaseParasite"/>
        </authorList>
    </citation>
    <scope>IDENTIFICATION</scope>
</reference>
<dbReference type="InterPro" id="IPR049885">
    <property type="entry name" value="MTCL1-3"/>
</dbReference>
<feature type="coiled-coil region" evidence="1">
    <location>
        <begin position="360"/>
        <end position="469"/>
    </location>
</feature>
<sequence length="1590" mass="182269">SKKAAEGEQSLVELLEERLAEAESCIQDYQDENTVLKCELRDIQEFGTVLVEGTEVSRLAERLKASESLCEELVEENEVLKADIKDLQQEIEEMQDQYREEEIDEFRELQRELEQNAKNCRILQFKLRKSERLKEQLDTEKQHLEAKVKDLLQASSQNLSDENQSSGKPSDSIRIKELESELRIAKEVSVRLHNELENAEERRYKLEDEAFYLKEKVRELQTQNKWREARNRVEQQTKRSSTEVTVPLNAGDVGKEMRDVLERESDLRDQLKFAEEDLKRTRLRIQDLENENEELLRKLTRLSSSKRPPMTRSVRIQELETDSKKPYREGIDVAALNKLPVFIDLTPEVQRDISAMIATITDLEHKNMELSMQVKRLREHNSGTSEGEKNEKVGENEAIDISKLESEKKVASLNKQIETLNNQLIMANERYLEMHQKLITQYGEDVKYVDALKEKCEELEKQLSEEKANGSLEGLRRNSNTPATTDEIEQCCEVLASVETQTNRICKQIEKIDNAQKDERRRSLSKDSSAAIIAELSTVMSELKNVHNLLESHKINNPSYVRKSPVKEANNKPNETTVCARCKENEAYIESQREEIVFYKKKNKDLTNQVLQTEDRWTLEIDKQRQIYENELKNLRTMLANAEKCVEEQNQLIESRTIALTEKTRMIQERDEKCEKLKSELQDLKSEIQAIVTEQKSAKEFEIKYKKLESLYESQVEKFGQERTKTKNEIAALKKRSDDTILDLGLLFIPSELQIAPNDCQKLREAHSRKEKLWSEEKATLEEENNKLRKQIGDNISNKGEPIYATISTIRFDPDGVSEKAMNSNTSLNRSINEKVSNVEKMNADLAAELEKLKLEKEDLQAELSKVKQDWTKEKEGLQHKVRQDEKVRSVEFDALQQKFASRMRIMEDTNKSLHTQLVQARRERDYNREALCTYERKINEEKQRMEKEEKRQSDLSQKCVEMRRQITQMEEEINRLKAELTLNKQAHLADQALWEVEKSHFQKKKDTDSAVGSTTNVTKNSKITESALQAAEAVQKQYADYQKFYTKEIDRLNARIRELSNTLSTKQHESQRTSRELREQIKVLEISQRNLLQARDLQMGAKEILEAEIEKLREKVHLSEVQRLTRKYKLTSIVDQLQTMVEPSYKVGKLDAVEADMLKYVLSQLKTIKDEDNHSAHLKPYQMQTYSHTEALCAERKLAQENFDSLIIPSDFFKTRFKTSELQYKHQIHVIIGFLISDSYGAQPSTSSTADNVSAVDGDGNGTFDATSQSSVSLRSYQNTAPTYKWLSVASALAQDGVTGRDSNSNDKDKTVEYDKDGRLHYIPKTISRFGSHDNKKHFEISHEKDSSADSSNPEPKSNSKGTNILHKIRREELAKGGQPSVRLMAKAFDSIEATVSKHNSSKRSIFSIRKSRSVENAEGSKNANPTTKSKTVLIPGTSTPTTVTVLGRNTSLSQIEELMGSQSPYAHTTLPRGSRNPLKNIGIFSVIGALGTRIVERVRRSLSRSSVGRSSTGHNTDNESVTGSNIVSENDKSVKSYKTVEMRPSSAPEKVKEPSTVAKTKARKKVKKTTTTNLVDVGNNSATIKAKG</sequence>
<dbReference type="OrthoDB" id="10036174at2759"/>
<evidence type="ECO:0000313" key="4">
    <source>
        <dbReference type="Proteomes" id="UP000274131"/>
    </source>
</evidence>
<protein>
    <submittedName>
        <fullName evidence="5">CEP209_CC5 domain-containing protein</fullName>
    </submittedName>
</protein>
<feature type="region of interest" description="Disordered" evidence="2">
    <location>
        <begin position="1342"/>
        <end position="1367"/>
    </location>
</feature>
<feature type="compositionally biased region" description="Polar residues" evidence="2">
    <location>
        <begin position="1514"/>
        <end position="1530"/>
    </location>
</feature>
<keyword evidence="4" id="KW-1185">Reference proteome</keyword>
<feature type="compositionally biased region" description="Basic and acidic residues" evidence="2">
    <location>
        <begin position="1531"/>
        <end position="1543"/>
    </location>
</feature>
<dbReference type="Proteomes" id="UP000274131">
    <property type="component" value="Unassembled WGS sequence"/>
</dbReference>
<feature type="coiled-coil region" evidence="1">
    <location>
        <begin position="1043"/>
        <end position="1070"/>
    </location>
</feature>
<dbReference type="WBParaSite" id="EVEC_0000512601-mRNA-1">
    <property type="protein sequence ID" value="EVEC_0000512601-mRNA-1"/>
    <property type="gene ID" value="EVEC_0000512601"/>
</dbReference>
<dbReference type="EMBL" id="UXUI01007960">
    <property type="protein sequence ID" value="VDD90028.1"/>
    <property type="molecule type" value="Genomic_DNA"/>
</dbReference>
<feature type="coiled-coil region" evidence="1">
    <location>
        <begin position="1096"/>
        <end position="1123"/>
    </location>
</feature>
<feature type="compositionally biased region" description="Basic and acidic residues" evidence="2">
    <location>
        <begin position="1305"/>
        <end position="1318"/>
    </location>
</feature>
<evidence type="ECO:0000313" key="3">
    <source>
        <dbReference type="EMBL" id="VDD90028.1"/>
    </source>
</evidence>
<feature type="region of interest" description="Disordered" evidence="2">
    <location>
        <begin position="1415"/>
        <end position="1446"/>
    </location>
</feature>
<dbReference type="PANTHER" id="PTHR15742:SF5">
    <property type="entry name" value="GIRDIN"/>
    <property type="match status" value="1"/>
</dbReference>
<reference evidence="3 4" key="2">
    <citation type="submission" date="2018-10" db="EMBL/GenBank/DDBJ databases">
        <authorList>
            <consortium name="Pathogen Informatics"/>
        </authorList>
    </citation>
    <scope>NUCLEOTIDE SEQUENCE [LARGE SCALE GENOMIC DNA]</scope>
</reference>
<feature type="compositionally biased region" description="Polar residues" evidence="2">
    <location>
        <begin position="1421"/>
        <end position="1446"/>
    </location>
</feature>
<feature type="coiled-coil region" evidence="1">
    <location>
        <begin position="904"/>
        <end position="987"/>
    </location>
</feature>
<evidence type="ECO:0000256" key="2">
    <source>
        <dbReference type="SAM" id="MobiDB-lite"/>
    </source>
</evidence>
<feature type="compositionally biased region" description="Polar residues" evidence="2">
    <location>
        <begin position="1350"/>
        <end position="1364"/>
    </location>
</feature>
<evidence type="ECO:0000313" key="5">
    <source>
        <dbReference type="WBParaSite" id="EVEC_0000512601-mRNA-1"/>
    </source>
</evidence>
<feature type="coiled-coil region" evidence="1">
    <location>
        <begin position="257"/>
        <end position="305"/>
    </location>
</feature>
<name>A0A0N4V4N3_ENTVE</name>
<keyword evidence="1" id="KW-0175">Coiled coil</keyword>
<feature type="coiled-coil region" evidence="1">
    <location>
        <begin position="829"/>
        <end position="870"/>
    </location>
</feature>
<dbReference type="PANTHER" id="PTHR15742">
    <property type="entry name" value="GIRDIN"/>
    <property type="match status" value="1"/>
</dbReference>
<accession>A0A0N4V4N3</accession>
<proteinExistence type="predicted"/>
<feature type="coiled-coil region" evidence="1">
    <location>
        <begin position="12"/>
        <end position="216"/>
    </location>
</feature>